<dbReference type="AlphaFoldDB" id="A0A2N5S5L1"/>
<sequence>MESGSKKLADTSEATLLENFQNRPTRSAMVTQNNSEVSGPNALDQSQQSNTKANQKALL</sequence>
<proteinExistence type="predicted"/>
<feature type="compositionally biased region" description="Polar residues" evidence="1">
    <location>
        <begin position="12"/>
        <end position="59"/>
    </location>
</feature>
<accession>A0A2N5S5L1</accession>
<dbReference type="EMBL" id="PGCI01001061">
    <property type="protein sequence ID" value="PLW08505.1"/>
    <property type="molecule type" value="Genomic_DNA"/>
</dbReference>
<name>A0A2N5S5L1_9BASI</name>
<feature type="region of interest" description="Disordered" evidence="1">
    <location>
        <begin position="1"/>
        <end position="59"/>
    </location>
</feature>
<gene>
    <name evidence="2" type="ORF">PCASD_25428</name>
</gene>
<organism evidence="2 3">
    <name type="scientific">Puccinia coronata f. sp. avenae</name>
    <dbReference type="NCBI Taxonomy" id="200324"/>
    <lineage>
        <taxon>Eukaryota</taxon>
        <taxon>Fungi</taxon>
        <taxon>Dikarya</taxon>
        <taxon>Basidiomycota</taxon>
        <taxon>Pucciniomycotina</taxon>
        <taxon>Pucciniomycetes</taxon>
        <taxon>Pucciniales</taxon>
        <taxon>Pucciniaceae</taxon>
        <taxon>Puccinia</taxon>
    </lineage>
</organism>
<evidence type="ECO:0000256" key="1">
    <source>
        <dbReference type="SAM" id="MobiDB-lite"/>
    </source>
</evidence>
<evidence type="ECO:0000313" key="2">
    <source>
        <dbReference type="EMBL" id="PLW08505.1"/>
    </source>
</evidence>
<dbReference type="Proteomes" id="UP000235392">
    <property type="component" value="Unassembled WGS sequence"/>
</dbReference>
<reference evidence="2 3" key="1">
    <citation type="submission" date="2017-11" db="EMBL/GenBank/DDBJ databases">
        <title>De novo assembly and phasing of dikaryotic genomes from two isolates of Puccinia coronata f. sp. avenae, the causal agent of oat crown rust.</title>
        <authorList>
            <person name="Miller M.E."/>
            <person name="Zhang Y."/>
            <person name="Omidvar V."/>
            <person name="Sperschneider J."/>
            <person name="Schwessinger B."/>
            <person name="Raley C."/>
            <person name="Palmer J.M."/>
            <person name="Garnica D."/>
            <person name="Upadhyaya N."/>
            <person name="Rathjen J."/>
            <person name="Taylor J.M."/>
            <person name="Park R.F."/>
            <person name="Dodds P.N."/>
            <person name="Hirsch C.D."/>
            <person name="Kianian S.F."/>
            <person name="Figueroa M."/>
        </authorList>
    </citation>
    <scope>NUCLEOTIDE SEQUENCE [LARGE SCALE GENOMIC DNA]</scope>
    <source>
        <strain evidence="2">12SD80</strain>
    </source>
</reference>
<comment type="caution">
    <text evidence="2">The sequence shown here is derived from an EMBL/GenBank/DDBJ whole genome shotgun (WGS) entry which is preliminary data.</text>
</comment>
<feature type="compositionally biased region" description="Basic and acidic residues" evidence="1">
    <location>
        <begin position="1"/>
        <end position="10"/>
    </location>
</feature>
<evidence type="ECO:0000313" key="3">
    <source>
        <dbReference type="Proteomes" id="UP000235392"/>
    </source>
</evidence>
<protein>
    <submittedName>
        <fullName evidence="2">Uncharacterized protein</fullName>
    </submittedName>
</protein>